<name>A0ABM4N3F3_EQUPR</name>
<evidence type="ECO:0000313" key="3">
    <source>
        <dbReference type="RefSeq" id="XP_070459477.1"/>
    </source>
</evidence>
<organism evidence="2 3">
    <name type="scientific">Equus przewalskii</name>
    <name type="common">Przewalski's horse</name>
    <name type="synonym">Equus caballus przewalskii</name>
    <dbReference type="NCBI Taxonomy" id="9798"/>
    <lineage>
        <taxon>Eukaryota</taxon>
        <taxon>Metazoa</taxon>
        <taxon>Chordata</taxon>
        <taxon>Craniata</taxon>
        <taxon>Vertebrata</taxon>
        <taxon>Euteleostomi</taxon>
        <taxon>Mammalia</taxon>
        <taxon>Eutheria</taxon>
        <taxon>Laurasiatheria</taxon>
        <taxon>Perissodactyla</taxon>
        <taxon>Equidae</taxon>
        <taxon>Equus</taxon>
    </lineage>
</organism>
<dbReference type="InterPro" id="IPR040433">
    <property type="entry name" value="Spermatid_TP"/>
</dbReference>
<sequence>MGKVTRKPEEPSTVMEQPPPSTKGKKKKNLCQPSSTGGGNRYLLLPIQCPSEITLLTFQVKKIQRGIKRLLHGSSRKKSSSTITTISRKLKIVRKAKKFQLLTQSE</sequence>
<accession>A0ABM4N3F3</accession>
<dbReference type="GeneID" id="139080883"/>
<evidence type="ECO:0000256" key="1">
    <source>
        <dbReference type="SAM" id="MobiDB-lite"/>
    </source>
</evidence>
<dbReference type="Proteomes" id="UP001652662">
    <property type="component" value="Chromosome X"/>
</dbReference>
<dbReference type="PANTHER" id="PTHR37876">
    <property type="entry name" value="PROTEIN GAR2-LIKE"/>
    <property type="match status" value="1"/>
</dbReference>
<evidence type="ECO:0000313" key="2">
    <source>
        <dbReference type="Proteomes" id="UP001652662"/>
    </source>
</evidence>
<keyword evidence="2" id="KW-1185">Reference proteome</keyword>
<feature type="compositionally biased region" description="Basic and acidic residues" evidence="1">
    <location>
        <begin position="1"/>
        <end position="10"/>
    </location>
</feature>
<feature type="region of interest" description="Disordered" evidence="1">
    <location>
        <begin position="1"/>
        <end position="40"/>
    </location>
</feature>
<dbReference type="RefSeq" id="XP_070459477.1">
    <property type="nucleotide sequence ID" value="XM_070603376.1"/>
</dbReference>
<protein>
    <submittedName>
        <fullName evidence="3">Spermatid nuclear transition protein 3</fullName>
    </submittedName>
</protein>
<dbReference type="PANTHER" id="PTHR37876:SF1">
    <property type="entry name" value="SERINE_ARGININE REPETITIVE MATRIX PROTEIN 4-LIKE-RELATED"/>
    <property type="match status" value="1"/>
</dbReference>
<gene>
    <name evidence="3" type="primary">LOC139080883</name>
</gene>
<reference evidence="3" key="1">
    <citation type="submission" date="2025-08" db="UniProtKB">
        <authorList>
            <consortium name="RefSeq"/>
        </authorList>
    </citation>
    <scope>IDENTIFICATION</scope>
    <source>
        <tissue evidence="3">Blood</tissue>
    </source>
</reference>
<proteinExistence type="predicted"/>